<feature type="transmembrane region" description="Helical" evidence="5">
    <location>
        <begin position="176"/>
        <end position="194"/>
    </location>
</feature>
<feature type="transmembrane region" description="Helical" evidence="5">
    <location>
        <begin position="143"/>
        <end position="164"/>
    </location>
</feature>
<feature type="transmembrane region" description="Helical" evidence="5">
    <location>
        <begin position="27"/>
        <end position="47"/>
    </location>
</feature>
<evidence type="ECO:0000256" key="2">
    <source>
        <dbReference type="ARBA" id="ARBA00022692"/>
    </source>
</evidence>
<keyword evidence="4 5" id="KW-0472">Membrane</keyword>
<feature type="transmembrane region" description="Helical" evidence="5">
    <location>
        <begin position="106"/>
        <end position="131"/>
    </location>
</feature>
<dbReference type="InterPro" id="IPR047817">
    <property type="entry name" value="ABC2_TM_bact-type"/>
</dbReference>
<feature type="transmembrane region" description="Helical" evidence="5">
    <location>
        <begin position="241"/>
        <end position="259"/>
    </location>
</feature>
<evidence type="ECO:0000256" key="5">
    <source>
        <dbReference type="RuleBase" id="RU361157"/>
    </source>
</evidence>
<dbReference type="Pfam" id="PF01061">
    <property type="entry name" value="ABC2_membrane"/>
    <property type="match status" value="1"/>
</dbReference>
<dbReference type="AlphaFoldDB" id="A0A366M841"/>
<organism evidence="7 8">
    <name type="scientific">Spongiactinospora rosea</name>
    <dbReference type="NCBI Taxonomy" id="2248750"/>
    <lineage>
        <taxon>Bacteria</taxon>
        <taxon>Bacillati</taxon>
        <taxon>Actinomycetota</taxon>
        <taxon>Actinomycetes</taxon>
        <taxon>Streptosporangiales</taxon>
        <taxon>Streptosporangiaceae</taxon>
        <taxon>Spongiactinospora</taxon>
    </lineage>
</organism>
<evidence type="ECO:0000313" key="8">
    <source>
        <dbReference type="Proteomes" id="UP000253303"/>
    </source>
</evidence>
<dbReference type="PROSITE" id="PS51012">
    <property type="entry name" value="ABC_TM2"/>
    <property type="match status" value="1"/>
</dbReference>
<name>A0A366M841_9ACTN</name>
<reference evidence="7 8" key="1">
    <citation type="submission" date="2018-06" db="EMBL/GenBank/DDBJ databases">
        <title>Sphaerisporangium craniellae sp. nov., isolated from a marine sponge in the South China Sea.</title>
        <authorList>
            <person name="Li L."/>
        </authorList>
    </citation>
    <scope>NUCLEOTIDE SEQUENCE [LARGE SCALE GENOMIC DNA]</scope>
    <source>
        <strain evidence="7 8">LHW63015</strain>
    </source>
</reference>
<dbReference type="RefSeq" id="WP_113978986.1">
    <property type="nucleotide sequence ID" value="NZ_QMEY01000001.1"/>
</dbReference>
<evidence type="ECO:0000256" key="1">
    <source>
        <dbReference type="ARBA" id="ARBA00004141"/>
    </source>
</evidence>
<dbReference type="GO" id="GO:0140359">
    <property type="term" value="F:ABC-type transporter activity"/>
    <property type="evidence" value="ECO:0007669"/>
    <property type="project" value="InterPro"/>
</dbReference>
<comment type="similarity">
    <text evidence="5">Belongs to the ABC-2 integral membrane protein family.</text>
</comment>
<evidence type="ECO:0000256" key="4">
    <source>
        <dbReference type="ARBA" id="ARBA00023136"/>
    </source>
</evidence>
<dbReference type="PANTHER" id="PTHR43027">
    <property type="entry name" value="DOXORUBICIN RESISTANCE ABC TRANSPORTER PERMEASE PROTEIN DRRC-RELATED"/>
    <property type="match status" value="1"/>
</dbReference>
<gene>
    <name evidence="7" type="ORF">DP939_04235</name>
</gene>
<proteinExistence type="inferred from homology"/>
<keyword evidence="3 5" id="KW-1133">Transmembrane helix</keyword>
<sequence length="283" mass="29652">MSGARAAAYRAGFQRGGIELRQNLTSFWDVWGAAGPALIAVVVMFVLRGNTVPGTTFSLGSQAVPGIIAMNVAFICLNLAAGLTVDREDGTLLRAKAIPDGMTGYLVGKVLTSAGMATVSVLIVLIPSAFAFDGLDLRRVPSWLVLAGVLALGLVAMIPVSAILGSMFNSAQSLGIVMLPVMGLVAVSGVFYPITGFPVWLQWLAQVFPIYWLGLGMRSALLPDGLAAAEIGASFRPLETVVVLGVWAVAGLLVAPGVLRRMARRESGSAVAARKEKAMRRPM</sequence>
<evidence type="ECO:0000259" key="6">
    <source>
        <dbReference type="PROSITE" id="PS51012"/>
    </source>
</evidence>
<comment type="caution">
    <text evidence="7">The sequence shown here is derived from an EMBL/GenBank/DDBJ whole genome shotgun (WGS) entry which is preliminary data.</text>
</comment>
<dbReference type="InterPro" id="IPR052902">
    <property type="entry name" value="ABC-2_transporter"/>
</dbReference>
<feature type="transmembrane region" description="Helical" evidence="5">
    <location>
        <begin position="67"/>
        <end position="85"/>
    </location>
</feature>
<dbReference type="GO" id="GO:0016020">
    <property type="term" value="C:membrane"/>
    <property type="evidence" value="ECO:0007669"/>
    <property type="project" value="UniProtKB-SubCell"/>
</dbReference>
<comment type="subcellular location">
    <subcellularLocation>
        <location evidence="5">Cell membrane</location>
        <topology evidence="5">Multi-pass membrane protein</topology>
    </subcellularLocation>
    <subcellularLocation>
        <location evidence="1">Membrane</location>
        <topology evidence="1">Multi-pass membrane protein</topology>
    </subcellularLocation>
</comment>
<accession>A0A366M841</accession>
<evidence type="ECO:0000313" key="7">
    <source>
        <dbReference type="EMBL" id="RBQ21890.1"/>
    </source>
</evidence>
<keyword evidence="5" id="KW-0813">Transport</keyword>
<dbReference type="EMBL" id="QMEY01000001">
    <property type="protein sequence ID" value="RBQ21890.1"/>
    <property type="molecule type" value="Genomic_DNA"/>
</dbReference>
<feature type="domain" description="ABC transmembrane type-2" evidence="6">
    <location>
        <begin position="27"/>
        <end position="262"/>
    </location>
</feature>
<keyword evidence="5" id="KW-1003">Cell membrane</keyword>
<dbReference type="Proteomes" id="UP000253303">
    <property type="component" value="Unassembled WGS sequence"/>
</dbReference>
<dbReference type="PANTHER" id="PTHR43027:SF2">
    <property type="entry name" value="TRANSPORT PERMEASE PROTEIN"/>
    <property type="match status" value="1"/>
</dbReference>
<protein>
    <recommendedName>
        <fullName evidence="5">Transport permease protein</fullName>
    </recommendedName>
</protein>
<evidence type="ECO:0000256" key="3">
    <source>
        <dbReference type="ARBA" id="ARBA00022989"/>
    </source>
</evidence>
<keyword evidence="2 5" id="KW-0812">Transmembrane</keyword>
<keyword evidence="8" id="KW-1185">Reference proteome</keyword>
<dbReference type="InterPro" id="IPR013525">
    <property type="entry name" value="ABC2_TM"/>
</dbReference>
<dbReference type="OrthoDB" id="9786643at2"/>